<reference evidence="1" key="1">
    <citation type="submission" date="2019-08" db="EMBL/GenBank/DDBJ databases">
        <authorList>
            <person name="Kucharzyk K."/>
            <person name="Murdoch R.W."/>
            <person name="Higgins S."/>
            <person name="Loffler F."/>
        </authorList>
    </citation>
    <scope>NUCLEOTIDE SEQUENCE</scope>
</reference>
<dbReference type="AlphaFoldDB" id="A0A644WH55"/>
<comment type="caution">
    <text evidence="1">The sequence shown here is derived from an EMBL/GenBank/DDBJ whole genome shotgun (WGS) entry which is preliminary data.</text>
</comment>
<gene>
    <name evidence="1" type="ORF">SDC9_48093</name>
</gene>
<organism evidence="1">
    <name type="scientific">bioreactor metagenome</name>
    <dbReference type="NCBI Taxonomy" id="1076179"/>
    <lineage>
        <taxon>unclassified sequences</taxon>
        <taxon>metagenomes</taxon>
        <taxon>ecological metagenomes</taxon>
    </lineage>
</organism>
<dbReference type="EMBL" id="VSSQ01000827">
    <property type="protein sequence ID" value="MPM01853.1"/>
    <property type="molecule type" value="Genomic_DNA"/>
</dbReference>
<proteinExistence type="predicted"/>
<sequence>MVVDSFEFYVDEKTSGTRIGIPLGEEELTDKINEIIDEVVNDGTFEQWHTEYTKYSKELGL</sequence>
<dbReference type="Gene3D" id="3.40.190.10">
    <property type="entry name" value="Periplasmic binding protein-like II"/>
    <property type="match status" value="1"/>
</dbReference>
<name>A0A644WH55_9ZZZZ</name>
<accession>A0A644WH55</accession>
<protein>
    <submittedName>
        <fullName evidence="1">Uncharacterized protein</fullName>
    </submittedName>
</protein>
<evidence type="ECO:0000313" key="1">
    <source>
        <dbReference type="EMBL" id="MPM01853.1"/>
    </source>
</evidence>